<evidence type="ECO:0000313" key="1">
    <source>
        <dbReference type="EMBL" id="QBJ02677.1"/>
    </source>
</evidence>
<dbReference type="Proteomes" id="UP000294134">
    <property type="component" value="Segment"/>
</dbReference>
<gene>
    <name evidence="1" type="ORF">PSA21_150</name>
</gene>
<protein>
    <submittedName>
        <fullName evidence="1">Uncharacterized protein</fullName>
    </submittedName>
</protein>
<organism evidence="1 2">
    <name type="scientific">Pseudomonas phage Psa21</name>
    <dbReference type="NCBI Taxonomy" id="2530023"/>
    <lineage>
        <taxon>Viruses</taxon>
        <taxon>Duplodnaviria</taxon>
        <taxon>Heunggongvirae</taxon>
        <taxon>Uroviricota</taxon>
        <taxon>Caudoviricetes</taxon>
        <taxon>Chimalliviridae</taxon>
        <taxon>Tepukevirus</taxon>
        <taxon>Tepukevirus Psa21</taxon>
    </lineage>
</organism>
<keyword evidence="2" id="KW-1185">Reference proteome</keyword>
<evidence type="ECO:0000313" key="2">
    <source>
        <dbReference type="Proteomes" id="UP000294134"/>
    </source>
</evidence>
<proteinExistence type="predicted"/>
<accession>A0A481W5Y7</accession>
<reference evidence="1 2" key="1">
    <citation type="submission" date="2019-02" db="EMBL/GenBank/DDBJ databases">
        <authorList>
            <person name="Frampton R.A."/>
            <person name="Wojtus J.K."/>
            <person name="Fineran P.C."/>
            <person name="Hendrickson H.L."/>
        </authorList>
    </citation>
    <scope>NUCLEOTIDE SEQUENCE [LARGE SCALE GENOMIC DNA]</scope>
</reference>
<name>A0A481W5Y7_9CAUD</name>
<dbReference type="EMBL" id="MK552327">
    <property type="protein sequence ID" value="QBJ02677.1"/>
    <property type="molecule type" value="Genomic_DNA"/>
</dbReference>
<sequence>MKLLQAAAVIGAITESQLTEFEKRFLAQIGSARAARINSNLQDNRMCWNVRISGKVNLSTYIKIDEGLKEHGWQIWDCKQEADYSLFTITYR</sequence>